<keyword evidence="2" id="KW-1185">Reference proteome</keyword>
<dbReference type="Proteomes" id="UP000182977">
    <property type="component" value="Chromosome I"/>
</dbReference>
<dbReference type="STRING" id="419479.SAMN04488563_1093"/>
<dbReference type="AlphaFoldDB" id="A0A1H2HKH4"/>
<keyword evidence="1" id="KW-0969">Cilium</keyword>
<protein>
    <submittedName>
        <fullName evidence="1">MinD-like ATPase involved in chromosome partitioning or flagellar assembly</fullName>
    </submittedName>
</protein>
<dbReference type="SUPFAM" id="SSF52540">
    <property type="entry name" value="P-loop containing nucleoside triphosphate hydrolases"/>
    <property type="match status" value="1"/>
</dbReference>
<accession>A0A1H2HKH4</accession>
<dbReference type="OrthoDB" id="5243870at2"/>
<name>A0A1H2HKH4_9ACTN</name>
<dbReference type="EMBL" id="LT629791">
    <property type="protein sequence ID" value="SDU32276.1"/>
    <property type="molecule type" value="Genomic_DNA"/>
</dbReference>
<proteinExistence type="predicted"/>
<organism evidence="1 2">
    <name type="scientific">Jiangella alkaliphila</name>
    <dbReference type="NCBI Taxonomy" id="419479"/>
    <lineage>
        <taxon>Bacteria</taxon>
        <taxon>Bacillati</taxon>
        <taxon>Actinomycetota</taxon>
        <taxon>Actinomycetes</taxon>
        <taxon>Jiangellales</taxon>
        <taxon>Jiangellaceae</taxon>
        <taxon>Jiangella</taxon>
    </lineage>
</organism>
<dbReference type="Gene3D" id="3.40.50.300">
    <property type="entry name" value="P-loop containing nucleotide triphosphate hydrolases"/>
    <property type="match status" value="1"/>
</dbReference>
<reference evidence="2" key="1">
    <citation type="submission" date="2016-10" db="EMBL/GenBank/DDBJ databases">
        <authorList>
            <person name="Varghese N."/>
            <person name="Submissions S."/>
        </authorList>
    </citation>
    <scope>NUCLEOTIDE SEQUENCE [LARGE SCALE GENOMIC DNA]</scope>
    <source>
        <strain evidence="2">DSM 45079</strain>
    </source>
</reference>
<evidence type="ECO:0000313" key="1">
    <source>
        <dbReference type="EMBL" id="SDU32276.1"/>
    </source>
</evidence>
<dbReference type="InterPro" id="IPR027417">
    <property type="entry name" value="P-loop_NTPase"/>
</dbReference>
<keyword evidence="1" id="KW-0282">Flagellum</keyword>
<evidence type="ECO:0000313" key="2">
    <source>
        <dbReference type="Proteomes" id="UP000182977"/>
    </source>
</evidence>
<gene>
    <name evidence="1" type="ORF">SAMN04488563_1093</name>
</gene>
<sequence>MAVVALTSARGAPGVTTAALAMAMLWPRPVVLVEADVAGSSSILAGYLRGTIPPDRGLVSLAVAHRRGVLDEKFYDQTIALIENRVRLVPGLVNAQQAASMDKLWSPLSIVLANLERTGTDVIVDAGRLGMRHGPMPLLRSADAVLLVTRTTLPAVSSARARVNLLREDLVELGQGDDTLAMLLIGEGQPYRAREIHSALSVPVLASVAWDQAASDSLSVGAAYGRRFAAAPLFRSTRVVIGAVHELIDRHRTRLAPAAESLMEEHTYG</sequence>
<dbReference type="RefSeq" id="WP_046767035.1">
    <property type="nucleotide sequence ID" value="NZ_KQ061220.1"/>
</dbReference>
<keyword evidence="1" id="KW-0966">Cell projection</keyword>